<dbReference type="EMBL" id="CP092424">
    <property type="protein sequence ID" value="ULP45447.1"/>
    <property type="molecule type" value="Genomic_DNA"/>
</dbReference>
<dbReference type="AlphaFoldDB" id="A0A0E4CRG0"/>
<keyword evidence="4" id="KW-1185">Reference proteome</keyword>
<dbReference type="RefSeq" id="WP_139043407.1">
    <property type="nucleotide sequence ID" value="NZ_CP092424.2"/>
</dbReference>
<name>A0A0E4CRG0_MYCLN</name>
<reference evidence="1 3" key="1">
    <citation type="submission" date="2015-03" db="EMBL/GenBank/DDBJ databases">
        <authorList>
            <person name="Urmite Genomes"/>
        </authorList>
    </citation>
    <scope>NUCLEOTIDE SEQUENCE [LARGE SCALE GENOMIC DNA]</scope>
    <source>
        <strain evidence="1 3">CSUR P1491</strain>
    </source>
</reference>
<evidence type="ECO:0000313" key="1">
    <source>
        <dbReference type="EMBL" id="CQD24550.1"/>
    </source>
</evidence>
<gene>
    <name evidence="1" type="ORF">BN1232_06256</name>
    <name evidence="2" type="ORF">MJO58_28195</name>
</gene>
<dbReference type="EMBL" id="CTEE01000003">
    <property type="protein sequence ID" value="CQD24550.1"/>
    <property type="molecule type" value="Genomic_DNA"/>
</dbReference>
<evidence type="ECO:0000313" key="4">
    <source>
        <dbReference type="Proteomes" id="UP001055171"/>
    </source>
</evidence>
<reference evidence="2" key="2">
    <citation type="submission" date="2022-08" db="EMBL/GenBank/DDBJ databases">
        <title>Complete genome sequence of 14 non-tuberculosis mycobacteria type-strains.</title>
        <authorList>
            <person name="Igarashi Y."/>
            <person name="Osugi A."/>
            <person name="Mitarai S."/>
        </authorList>
    </citation>
    <scope>NUCLEOTIDE SEQUENCE</scope>
    <source>
        <strain evidence="2">ATCC 51985</strain>
        <plasmid evidence="2">unnamed1</plasmid>
    </source>
</reference>
<geneLocation type="plasmid" evidence="2 4">
    <name>unnamed1</name>
</geneLocation>
<dbReference type="STRING" id="141349.BN1232_06256"/>
<evidence type="ECO:0000313" key="2">
    <source>
        <dbReference type="EMBL" id="ULP45447.1"/>
    </source>
</evidence>
<evidence type="ECO:0000313" key="3">
    <source>
        <dbReference type="Proteomes" id="UP000199251"/>
    </source>
</evidence>
<protein>
    <submittedName>
        <fullName evidence="1">Uncharacterized protein</fullName>
    </submittedName>
</protein>
<accession>A0A0E4CRG0</accession>
<keyword evidence="2" id="KW-0614">Plasmid</keyword>
<organism evidence="1 3">
    <name type="scientific">Mycobacterium lentiflavum</name>
    <dbReference type="NCBI Taxonomy" id="141349"/>
    <lineage>
        <taxon>Bacteria</taxon>
        <taxon>Bacillati</taxon>
        <taxon>Actinomycetota</taxon>
        <taxon>Actinomycetes</taxon>
        <taxon>Mycobacteriales</taxon>
        <taxon>Mycobacteriaceae</taxon>
        <taxon>Mycobacterium</taxon>
        <taxon>Mycobacterium simiae complex</taxon>
    </lineage>
</organism>
<proteinExistence type="predicted"/>
<sequence length="135" mass="15209">MTSSTPHAVRDLASRRVQHQDLAQPDYCDPPLGPCPVWCEKPAGHEWDDAWEAGPVRFHTRRRQITKYQSITVEEVEQFTSQGPTRQRDIVFDAQSPTPWDVPTARRAQRLLGQALAIAAAEPEPDNHSSPTGMR</sequence>
<dbReference type="Proteomes" id="UP001055171">
    <property type="component" value="Plasmid unnamed1"/>
</dbReference>
<dbReference type="Proteomes" id="UP000199251">
    <property type="component" value="Unassembled WGS sequence"/>
</dbReference>